<dbReference type="Proteomes" id="UP000011690">
    <property type="component" value="Unassembled WGS sequence"/>
</dbReference>
<comment type="caution">
    <text evidence="2">The sequence shown here is derived from an EMBL/GenBank/DDBJ whole genome shotgun (WGS) entry which is preliminary data.</text>
</comment>
<name>L9WAH1_9EURY</name>
<evidence type="ECO:0000313" key="3">
    <source>
        <dbReference type="Proteomes" id="UP000011690"/>
    </source>
</evidence>
<protein>
    <recommendedName>
        <fullName evidence="1">DUF7350 domain-containing protein</fullName>
    </recommendedName>
</protein>
<evidence type="ECO:0000313" key="2">
    <source>
        <dbReference type="EMBL" id="ELY45313.1"/>
    </source>
</evidence>
<dbReference type="PATRIC" id="fig|1227500.6.peg.3143"/>
<evidence type="ECO:0000259" key="1">
    <source>
        <dbReference type="Pfam" id="PF24041"/>
    </source>
</evidence>
<proteinExistence type="predicted"/>
<reference evidence="2 3" key="1">
    <citation type="journal article" date="2014" name="PLoS Genet.">
        <title>Phylogenetically driven sequencing of extremely halophilic archaea reveals strategies for static and dynamic osmo-response.</title>
        <authorList>
            <person name="Becker E.A."/>
            <person name="Seitzer P.M."/>
            <person name="Tritt A."/>
            <person name="Larsen D."/>
            <person name="Krusor M."/>
            <person name="Yao A.I."/>
            <person name="Wu D."/>
            <person name="Madern D."/>
            <person name="Eisen J.A."/>
            <person name="Darling A.E."/>
            <person name="Facciotti M.T."/>
        </authorList>
    </citation>
    <scope>NUCLEOTIDE SEQUENCE [LARGE SCALE GENOMIC DNA]</scope>
    <source>
        <strain evidence="2 3">JCM 10635</strain>
    </source>
</reference>
<dbReference type="Pfam" id="PF24041">
    <property type="entry name" value="DUF7350"/>
    <property type="match status" value="1"/>
</dbReference>
<dbReference type="STRING" id="1227500.C494_15593"/>
<feature type="domain" description="DUF7350" evidence="1">
    <location>
        <begin position="100"/>
        <end position="130"/>
    </location>
</feature>
<keyword evidence="3" id="KW-1185">Reference proteome</keyword>
<dbReference type="eggNOG" id="arCOG04511">
    <property type="taxonomic scope" value="Archaea"/>
</dbReference>
<dbReference type="EMBL" id="AOHY01000049">
    <property type="protein sequence ID" value="ELY45313.1"/>
    <property type="molecule type" value="Genomic_DNA"/>
</dbReference>
<gene>
    <name evidence="2" type="ORF">C494_15593</name>
</gene>
<organism evidence="2 3">
    <name type="scientific">Natronorubrum bangense JCM 10635</name>
    <dbReference type="NCBI Taxonomy" id="1227500"/>
    <lineage>
        <taxon>Archaea</taxon>
        <taxon>Methanobacteriati</taxon>
        <taxon>Methanobacteriota</taxon>
        <taxon>Stenosarchaea group</taxon>
        <taxon>Halobacteria</taxon>
        <taxon>Halobacteriales</taxon>
        <taxon>Natrialbaceae</taxon>
        <taxon>Natronorubrum</taxon>
    </lineage>
</organism>
<dbReference type="AlphaFoldDB" id="L9WAH1"/>
<dbReference type="InterPro" id="IPR055774">
    <property type="entry name" value="DUF7350"/>
</dbReference>
<accession>L9WAH1</accession>
<sequence>MAGSVGVAGCLERLGFEEQSTWSNPPLVETDTVFPVNVQLEVLHDGDSTGEQRSPWSMLFQRMVSLAVEADTPTPYNDIILPLASLSVTIEQDGTNVLEDEPLTVSVDTPPQISRHDGYETTFFGFEDVTDIV</sequence>